<accession>A0A484RHC2</accession>
<evidence type="ECO:0000313" key="3">
    <source>
        <dbReference type="EMBL" id="VFR48781.1"/>
    </source>
</evidence>
<name>A0A484RHC2_9ZZZZ</name>
<protein>
    <submittedName>
        <fullName evidence="3">Uncharacterized protein</fullName>
    </submittedName>
</protein>
<feature type="transmembrane region" description="Helical" evidence="1">
    <location>
        <begin position="6"/>
        <end position="24"/>
    </location>
</feature>
<keyword evidence="1" id="KW-0812">Transmembrane</keyword>
<organism evidence="3">
    <name type="scientific">plant metagenome</name>
    <dbReference type="NCBI Taxonomy" id="1297885"/>
    <lineage>
        <taxon>unclassified sequences</taxon>
        <taxon>metagenomes</taxon>
        <taxon>organismal metagenomes</taxon>
    </lineage>
</organism>
<sequence>MDETQWWQYLVGGGIGSGAIYGVLRLARAIWLKDEAQRADLSGNLSSIGNMTQANAVLITTIQQLSSQNVALTSQNAALTEERDMYRTKYLECQGHDHES</sequence>
<evidence type="ECO:0000256" key="1">
    <source>
        <dbReference type="SAM" id="Phobius"/>
    </source>
</evidence>
<proteinExistence type="predicted"/>
<gene>
    <name evidence="2" type="ORF">BER1_1139</name>
    <name evidence="3" type="ORF">BER2_2996</name>
</gene>
<dbReference type="EMBL" id="CAADIE010000001">
    <property type="protein sequence ID" value="VFR32622.1"/>
    <property type="molecule type" value="Genomic_DNA"/>
</dbReference>
<keyword evidence="1" id="KW-0472">Membrane</keyword>
<dbReference type="AlphaFoldDB" id="A0A484RHC2"/>
<evidence type="ECO:0000313" key="2">
    <source>
        <dbReference type="EMBL" id="VFR32622.1"/>
    </source>
</evidence>
<keyword evidence="1" id="KW-1133">Transmembrane helix</keyword>
<reference evidence="3" key="1">
    <citation type="submission" date="2019-03" db="EMBL/GenBank/DDBJ databases">
        <authorList>
            <person name="Danneels B."/>
        </authorList>
    </citation>
    <scope>NUCLEOTIDE SEQUENCE</scope>
</reference>
<dbReference type="EMBL" id="CAADIH010000031">
    <property type="protein sequence ID" value="VFR48781.1"/>
    <property type="molecule type" value="Genomic_DNA"/>
</dbReference>